<dbReference type="InterPro" id="IPR029058">
    <property type="entry name" value="AB_hydrolase_fold"/>
</dbReference>
<keyword evidence="2" id="KW-1185">Reference proteome</keyword>
<dbReference type="AlphaFoldDB" id="A0A6N9YS09"/>
<sequence>MTVNRFAPESVHERLLEAARPELAFDGAADLDTWRDALGKRLREVVGALPSPASLDVRVEWRVERDGFTETRFVFTAEPGADVPCHLLVPADAAEPVPVVVCLQGHTSGMHNSLGRADGFSLEPKTPEGDRDFAVQAVSRGYAALAMEQRCFGERSDRRPADRRHVDGPCHHASHVASLLGRTMVGERVWDVSRAIDALTESFGEVLDLSRIACLGNSGGGTVSWYAACLDPRISAVMPSCSICTYRACIGSIDHCSDNYLPGALRYFDMPDLAGLIAPRPLVVVAGRDDPLFPVAGVEEAFVTIQAVYDAAGAPDACELVIGDGGHRFYAADAWPVFARLAGWTAS</sequence>
<evidence type="ECO:0000313" key="1">
    <source>
        <dbReference type="EMBL" id="NED97813.1"/>
    </source>
</evidence>
<name>A0A6N9YS09_9ACTN</name>
<reference evidence="1 2" key="1">
    <citation type="submission" date="2020-02" db="EMBL/GenBank/DDBJ databases">
        <authorList>
            <person name="Li X.-J."/>
            <person name="Feng X.-M."/>
        </authorList>
    </citation>
    <scope>NUCLEOTIDE SEQUENCE [LARGE SCALE GENOMIC DNA]</scope>
    <source>
        <strain evidence="1 2">CGMCC 4.7225</strain>
    </source>
</reference>
<comment type="caution">
    <text evidence="1">The sequence shown here is derived from an EMBL/GenBank/DDBJ whole genome shotgun (WGS) entry which is preliminary data.</text>
</comment>
<organism evidence="1 2">
    <name type="scientific">Phytoactinopolyspora alkaliphila</name>
    <dbReference type="NCBI Taxonomy" id="1783498"/>
    <lineage>
        <taxon>Bacteria</taxon>
        <taxon>Bacillati</taxon>
        <taxon>Actinomycetota</taxon>
        <taxon>Actinomycetes</taxon>
        <taxon>Jiangellales</taxon>
        <taxon>Jiangellaceae</taxon>
        <taxon>Phytoactinopolyspora</taxon>
    </lineage>
</organism>
<dbReference type="Pfam" id="PF12715">
    <property type="entry name" value="Abhydrolase_7"/>
    <property type="match status" value="1"/>
</dbReference>
<evidence type="ECO:0008006" key="3">
    <source>
        <dbReference type="Google" id="ProtNLM"/>
    </source>
</evidence>
<dbReference type="PANTHER" id="PTHR47381:SF3">
    <property type="entry name" value="ALPHA_BETA-HYDROLASES SUPERFAMILY PROTEIN"/>
    <property type="match status" value="1"/>
</dbReference>
<dbReference type="SUPFAM" id="SSF53474">
    <property type="entry name" value="alpha/beta-Hydrolases"/>
    <property type="match status" value="1"/>
</dbReference>
<proteinExistence type="predicted"/>
<dbReference type="InterPro" id="IPR025890">
    <property type="entry name" value="Abhydrolase_bac"/>
</dbReference>
<protein>
    <recommendedName>
        <fullName evidence="3">Acetylxylan esterase</fullName>
    </recommendedName>
</protein>
<gene>
    <name evidence="1" type="ORF">G1H11_21165</name>
</gene>
<dbReference type="EMBL" id="JAAGOB010000014">
    <property type="protein sequence ID" value="NED97813.1"/>
    <property type="molecule type" value="Genomic_DNA"/>
</dbReference>
<evidence type="ECO:0000313" key="2">
    <source>
        <dbReference type="Proteomes" id="UP000469185"/>
    </source>
</evidence>
<dbReference type="RefSeq" id="WP_163820608.1">
    <property type="nucleotide sequence ID" value="NZ_JAAGOB010000014.1"/>
</dbReference>
<dbReference type="Gene3D" id="3.40.50.1820">
    <property type="entry name" value="alpha/beta hydrolase"/>
    <property type="match status" value="1"/>
</dbReference>
<accession>A0A6N9YS09</accession>
<dbReference type="Proteomes" id="UP000469185">
    <property type="component" value="Unassembled WGS sequence"/>
</dbReference>
<dbReference type="PANTHER" id="PTHR47381">
    <property type="entry name" value="ALPHA/BETA-HYDROLASES SUPERFAMILY PROTEIN"/>
    <property type="match status" value="1"/>
</dbReference>